<keyword evidence="2" id="KW-1185">Reference proteome</keyword>
<accession>A0ABS2UAK3</accession>
<protein>
    <submittedName>
        <fullName evidence="1">Uncharacterized protein</fullName>
    </submittedName>
</protein>
<evidence type="ECO:0000313" key="2">
    <source>
        <dbReference type="Proteomes" id="UP000724686"/>
    </source>
</evidence>
<dbReference type="Proteomes" id="UP000724686">
    <property type="component" value="Unassembled WGS sequence"/>
</dbReference>
<feature type="non-terminal residue" evidence="1">
    <location>
        <position position="66"/>
    </location>
</feature>
<sequence>MLEEIEFQNNTSFSDSGSLLYFDSKSSVFVKNQDVTLENEERSFAKGEVDFLGPDFHFLKSLKTFS</sequence>
<dbReference type="RefSeq" id="WP_205278160.1">
    <property type="nucleotide sequence ID" value="NZ_JAFFPU010000010.1"/>
</dbReference>
<comment type="caution">
    <text evidence="1">The sequence shown here is derived from an EMBL/GenBank/DDBJ whole genome shotgun (WGS) entry which is preliminary data.</text>
</comment>
<proteinExistence type="predicted"/>
<organism evidence="1 2">
    <name type="scientific">Leptospira ainlahdjerensis</name>
    <dbReference type="NCBI Taxonomy" id="2810033"/>
    <lineage>
        <taxon>Bacteria</taxon>
        <taxon>Pseudomonadati</taxon>
        <taxon>Spirochaetota</taxon>
        <taxon>Spirochaetia</taxon>
        <taxon>Leptospirales</taxon>
        <taxon>Leptospiraceae</taxon>
        <taxon>Leptospira</taxon>
    </lineage>
</organism>
<dbReference type="EMBL" id="JAFFPU010000010">
    <property type="protein sequence ID" value="MBM9575960.1"/>
    <property type="molecule type" value="Genomic_DNA"/>
</dbReference>
<evidence type="ECO:0000313" key="1">
    <source>
        <dbReference type="EMBL" id="MBM9575960.1"/>
    </source>
</evidence>
<reference evidence="1 2" key="1">
    <citation type="submission" date="2021-02" db="EMBL/GenBank/DDBJ databases">
        <title>Leptospira ainlahdjerensis sp. nov., Leptospira ainazelensis sp. nov., Leptospira abararensis sp. nov. and Leptospira chreensis sp. nov., four new species isolated from water sources in Algeria.</title>
        <authorList>
            <person name="Amara Korba A."/>
            <person name="Kainiu M."/>
            <person name="Vincent A.T."/>
            <person name="Mariet J.-F."/>
            <person name="Veyrier F.J."/>
            <person name="Goarant C."/>
            <person name="Picardeau M."/>
        </authorList>
    </citation>
    <scope>NUCLEOTIDE SEQUENCE [LARGE SCALE GENOMIC DNA]</scope>
    <source>
        <strain evidence="1 2">201903070</strain>
    </source>
</reference>
<gene>
    <name evidence="1" type="ORF">JWG45_02230</name>
</gene>
<name>A0ABS2UAK3_9LEPT</name>